<dbReference type="Proteomes" id="UP000517753">
    <property type="component" value="Unassembled WGS sequence"/>
</dbReference>
<protein>
    <submittedName>
        <fullName evidence="2">UDP:flavonoid glycosyltransferase YjiC (YdhE family)</fullName>
    </submittedName>
</protein>
<dbReference type="GO" id="GO:0008194">
    <property type="term" value="F:UDP-glycosyltransferase activity"/>
    <property type="evidence" value="ECO:0007669"/>
    <property type="project" value="InterPro"/>
</dbReference>
<keyword evidence="3" id="KW-1185">Reference proteome</keyword>
<evidence type="ECO:0000313" key="3">
    <source>
        <dbReference type="Proteomes" id="UP000517753"/>
    </source>
</evidence>
<dbReference type="Gene3D" id="3.40.50.2000">
    <property type="entry name" value="Glycogen Phosphorylase B"/>
    <property type="match status" value="2"/>
</dbReference>
<comment type="caution">
    <text evidence="2">The sequence shown here is derived from an EMBL/GenBank/DDBJ whole genome shotgun (WGS) entry which is preliminary data.</text>
</comment>
<reference evidence="2 3" key="2">
    <citation type="submission" date="2020-08" db="EMBL/GenBank/DDBJ databases">
        <title>The Agave Microbiome: Exploring the role of microbial communities in plant adaptations to desert environments.</title>
        <authorList>
            <person name="Partida-Martinez L.P."/>
        </authorList>
    </citation>
    <scope>NUCLEOTIDE SEQUENCE [LARGE SCALE GENOMIC DNA]</scope>
    <source>
        <strain evidence="2 3">AS2.3</strain>
    </source>
</reference>
<accession>A0A7Y9FR83</accession>
<dbReference type="GO" id="GO:0017000">
    <property type="term" value="P:antibiotic biosynthetic process"/>
    <property type="evidence" value="ECO:0007669"/>
    <property type="project" value="UniProtKB-ARBA"/>
</dbReference>
<dbReference type="PANTHER" id="PTHR48050">
    <property type="entry name" value="STEROL 3-BETA-GLUCOSYLTRANSFERASE"/>
    <property type="match status" value="1"/>
</dbReference>
<proteinExistence type="predicted"/>
<dbReference type="EMBL" id="JACCBY010000008">
    <property type="protein sequence ID" value="NYD92005.1"/>
    <property type="molecule type" value="Genomic_DNA"/>
</dbReference>
<dbReference type="RefSeq" id="WP_179510406.1">
    <property type="nucleotide sequence ID" value="NZ_JACCBY010000008.1"/>
</dbReference>
<dbReference type="Pfam" id="PF06722">
    <property type="entry name" value="EryCIII-like_C"/>
    <property type="match status" value="1"/>
</dbReference>
<evidence type="ECO:0000259" key="1">
    <source>
        <dbReference type="Pfam" id="PF06722"/>
    </source>
</evidence>
<feature type="domain" description="Erythromycin biosynthesis protein CIII-like C-terminal" evidence="1">
    <location>
        <begin position="287"/>
        <end position="394"/>
    </location>
</feature>
<dbReference type="GO" id="GO:0016758">
    <property type="term" value="F:hexosyltransferase activity"/>
    <property type="evidence" value="ECO:0007669"/>
    <property type="project" value="UniProtKB-ARBA"/>
</dbReference>
<dbReference type="SUPFAM" id="SSF53756">
    <property type="entry name" value="UDP-Glycosyltransferase/glycogen phosphorylase"/>
    <property type="match status" value="1"/>
</dbReference>
<reference evidence="2 3" key="1">
    <citation type="submission" date="2020-07" db="EMBL/GenBank/DDBJ databases">
        <authorList>
            <person name="Partida-Martinez L."/>
            <person name="Huntemann M."/>
            <person name="Clum A."/>
            <person name="Wang J."/>
            <person name="Palaniappan K."/>
            <person name="Ritter S."/>
            <person name="Chen I.-M."/>
            <person name="Stamatis D."/>
            <person name="Reddy T."/>
            <person name="O'Malley R."/>
            <person name="Daum C."/>
            <person name="Shapiro N."/>
            <person name="Ivanova N."/>
            <person name="Kyrpides N."/>
            <person name="Woyke T."/>
        </authorList>
    </citation>
    <scope>NUCLEOTIDE SEQUENCE [LARGE SCALE GENOMIC DNA]</scope>
    <source>
        <strain evidence="2 3">AS2.3</strain>
    </source>
</reference>
<dbReference type="PANTHER" id="PTHR48050:SF13">
    <property type="entry name" value="STEROL 3-BETA-GLUCOSYLTRANSFERASE UGT80A2"/>
    <property type="match status" value="1"/>
</dbReference>
<sequence>MTATGRHFAVIAPPTPGHINPLQILGAALIDLGHRVTVVHQADAAPLVTSSRIGFASLAPADAPLSLDAYNARLAAPDGLIGLTRMIRATALLSRRLLAQAPATIAAIGADAVIADSAEPAGALLAGTLGLPCVVSVTGLPLLGETAVPPPFLGWRYRDDALGRFRNRGGYQVSDVLMRPITGVLQDYRRAHPAGRSRADMRRYVAQCPAGLDYPRRQLPPHFVYGGPWRTPQPDIADLPRDARPLVFCSLGTLQGARRQLFATMAEACALVGARAVIGHGGGLSAADAAALPGDPLVRAFWPQQAVLRRCSAAVLHGGFNTVLDALAAGVPIVTLPIAFEQPGTAARVAWIGAGETIAPRRLTAPRLAATLRNVLHRPSYRLAASRLAAEIATAGGAPAAAASIHAAFA</sequence>
<dbReference type="AlphaFoldDB" id="A0A7Y9FR83"/>
<organism evidence="2 3">
    <name type="scientific">Sphingomonas melonis</name>
    <dbReference type="NCBI Taxonomy" id="152682"/>
    <lineage>
        <taxon>Bacteria</taxon>
        <taxon>Pseudomonadati</taxon>
        <taxon>Pseudomonadota</taxon>
        <taxon>Alphaproteobacteria</taxon>
        <taxon>Sphingomonadales</taxon>
        <taxon>Sphingomonadaceae</taxon>
        <taxon>Sphingomonas</taxon>
    </lineage>
</organism>
<dbReference type="InterPro" id="IPR002213">
    <property type="entry name" value="UDP_glucos_trans"/>
</dbReference>
<name>A0A7Y9FR83_9SPHN</name>
<evidence type="ECO:0000313" key="2">
    <source>
        <dbReference type="EMBL" id="NYD92005.1"/>
    </source>
</evidence>
<dbReference type="InterPro" id="IPR010610">
    <property type="entry name" value="EryCIII-like_C"/>
</dbReference>
<gene>
    <name evidence="2" type="ORF">HD841_003825</name>
</gene>
<dbReference type="InterPro" id="IPR050426">
    <property type="entry name" value="Glycosyltransferase_28"/>
</dbReference>
<keyword evidence="2" id="KW-0808">Transferase</keyword>
<dbReference type="CDD" id="cd03784">
    <property type="entry name" value="GT1_Gtf-like"/>
    <property type="match status" value="1"/>
</dbReference>